<organism evidence="3 4">
    <name type="scientific">Brachionus calyciflorus</name>
    <dbReference type="NCBI Taxonomy" id="104777"/>
    <lineage>
        <taxon>Eukaryota</taxon>
        <taxon>Metazoa</taxon>
        <taxon>Spiralia</taxon>
        <taxon>Gnathifera</taxon>
        <taxon>Rotifera</taxon>
        <taxon>Eurotatoria</taxon>
        <taxon>Monogononta</taxon>
        <taxon>Pseudotrocha</taxon>
        <taxon>Ploima</taxon>
        <taxon>Brachionidae</taxon>
        <taxon>Brachionus</taxon>
    </lineage>
</organism>
<evidence type="ECO:0000313" key="4">
    <source>
        <dbReference type="Proteomes" id="UP000663879"/>
    </source>
</evidence>
<evidence type="ECO:0000313" key="3">
    <source>
        <dbReference type="EMBL" id="CAF0968571.1"/>
    </source>
</evidence>
<feature type="compositionally biased region" description="Polar residues" evidence="2">
    <location>
        <begin position="1"/>
        <end position="10"/>
    </location>
</feature>
<dbReference type="Proteomes" id="UP000663879">
    <property type="component" value="Unassembled WGS sequence"/>
</dbReference>
<feature type="region of interest" description="Disordered" evidence="2">
    <location>
        <begin position="1"/>
        <end position="23"/>
    </location>
</feature>
<name>A0A814EJP4_9BILA</name>
<accession>A0A814EJP4</accession>
<dbReference type="EMBL" id="CAJNOC010003117">
    <property type="protein sequence ID" value="CAF0968571.1"/>
    <property type="molecule type" value="Genomic_DNA"/>
</dbReference>
<feature type="compositionally biased region" description="Basic and acidic residues" evidence="2">
    <location>
        <begin position="11"/>
        <end position="23"/>
    </location>
</feature>
<feature type="coiled-coil region" evidence="1">
    <location>
        <begin position="479"/>
        <end position="580"/>
    </location>
</feature>
<gene>
    <name evidence="3" type="ORF">OXX778_LOCUS14797</name>
</gene>
<comment type="caution">
    <text evidence="3">The sequence shown here is derived from an EMBL/GenBank/DDBJ whole genome shotgun (WGS) entry which is preliminary data.</text>
</comment>
<reference evidence="3" key="1">
    <citation type="submission" date="2021-02" db="EMBL/GenBank/DDBJ databases">
        <authorList>
            <person name="Nowell W R."/>
        </authorList>
    </citation>
    <scope>NUCLEOTIDE SEQUENCE</scope>
    <source>
        <strain evidence="3">Ploen Becks lab</strain>
    </source>
</reference>
<protein>
    <submittedName>
        <fullName evidence="3">Uncharacterized protein</fullName>
    </submittedName>
</protein>
<keyword evidence="4" id="KW-1185">Reference proteome</keyword>
<evidence type="ECO:0000256" key="2">
    <source>
        <dbReference type="SAM" id="MobiDB-lite"/>
    </source>
</evidence>
<dbReference type="AlphaFoldDB" id="A0A814EJP4"/>
<keyword evidence="1" id="KW-0175">Coiled coil</keyword>
<feature type="coiled-coil region" evidence="1">
    <location>
        <begin position="296"/>
        <end position="404"/>
    </location>
</feature>
<sequence length="602" mass="70789">MSSTNNQGKRSSSESTHDVEPKTEMFKSLKARVFSLKQKNPLSSENQVISDNYGKVLMKYQKSPEKKFGFLYSGQNVKMDGSNSNFSFENEERLDNFYLTENPLHNSFEIIGHVSQAVVNSVKKTISQLVEKVGVNKENIRHHQSSTPILKRSQNEEIENLEGEIIQIIDQESIFLRTEISCLKDKLIRQDIDINELKTKHSDEILERNTKINFLENDLKKLKIHILRKKFKDLEQQLIDSNMMTSNLTAQNIELQNEIELLGSKKKCPLDKICKSDGNKNEKYMTHQVLSSCPEIEEFENLKRNYELMVGEIERLKKMHIDERVFFISIIENLDFQLEKLQKENQNLNEKIFVFYEKLSNLEDEKISLIEKIKLIESSTTLIEETQKEKEKMLYEEIKNLKTEKNQFKIILKIDNDQKEIMIEGEKNDDKNQQNLEKIKSDYTIQLQNKENILNKIRSDFECQAQIKDSLLKKSLEENNETKREIIQKSSRLEEIESLNEEYRKQMQNENQILSEQLEREKKQHELNIKQPNDIITDLKIEGENNDQLTFSIRNLKLEIEKTKKENSDLKTNLKTTESLSELFSGLQRKQIESFTSEAKKK</sequence>
<proteinExistence type="predicted"/>
<evidence type="ECO:0000256" key="1">
    <source>
        <dbReference type="SAM" id="Coils"/>
    </source>
</evidence>